<dbReference type="PANTHER" id="PTHR39160:SF4">
    <property type="entry name" value="RESUSCITATION-PROMOTING FACTOR RPFB"/>
    <property type="match status" value="1"/>
</dbReference>
<keyword evidence="7" id="KW-1185">Reference proteome</keyword>
<dbReference type="EMBL" id="FQZO01000002">
    <property type="protein sequence ID" value="SHI83069.1"/>
    <property type="molecule type" value="Genomic_DNA"/>
</dbReference>
<gene>
    <name evidence="6" type="ORF">SAMN05444401_1527</name>
</gene>
<dbReference type="GO" id="GO:0004553">
    <property type="term" value="F:hydrolase activity, hydrolyzing O-glycosyl compounds"/>
    <property type="evidence" value="ECO:0007669"/>
    <property type="project" value="InterPro"/>
</dbReference>
<dbReference type="CDD" id="cd22786">
    <property type="entry name" value="DPBB_YuiC-like"/>
    <property type="match status" value="1"/>
</dbReference>
<dbReference type="RefSeq" id="WP_143148572.1">
    <property type="nucleotide sequence ID" value="NZ_FQZO01000002.1"/>
</dbReference>
<protein>
    <submittedName>
        <fullName evidence="6">3D (Asp-Asp-Asp) domain-containing protein</fullName>
    </submittedName>
</protein>
<proteinExistence type="predicted"/>
<feature type="coiled-coil region" evidence="2">
    <location>
        <begin position="31"/>
        <end position="93"/>
    </location>
</feature>
<accession>A0A1M6ECG2</accession>
<dbReference type="InterPro" id="IPR051933">
    <property type="entry name" value="Resuscitation_pf_RpfB"/>
</dbReference>
<feature type="coiled-coil region" evidence="2">
    <location>
        <begin position="148"/>
        <end position="217"/>
    </location>
</feature>
<dbReference type="GO" id="GO:0009254">
    <property type="term" value="P:peptidoglycan turnover"/>
    <property type="evidence" value="ECO:0007669"/>
    <property type="project" value="InterPro"/>
</dbReference>
<dbReference type="Pfam" id="PF06725">
    <property type="entry name" value="3D"/>
    <property type="match status" value="1"/>
</dbReference>
<dbReference type="Proteomes" id="UP000184080">
    <property type="component" value="Unassembled WGS sequence"/>
</dbReference>
<keyword evidence="2" id="KW-0175">Coiled coil</keyword>
<evidence type="ECO:0000313" key="7">
    <source>
        <dbReference type="Proteomes" id="UP000184080"/>
    </source>
</evidence>
<dbReference type="Pfam" id="PF24568">
    <property type="entry name" value="CC_PcsB"/>
    <property type="match status" value="1"/>
</dbReference>
<dbReference type="PANTHER" id="PTHR39160">
    <property type="entry name" value="CELL WALL-BINDING PROTEIN YOCH"/>
    <property type="match status" value="1"/>
</dbReference>
<reference evidence="6 7" key="1">
    <citation type="submission" date="2016-11" db="EMBL/GenBank/DDBJ databases">
        <authorList>
            <person name="Jaros S."/>
            <person name="Januszkiewicz K."/>
            <person name="Wedrychowicz H."/>
        </authorList>
    </citation>
    <scope>NUCLEOTIDE SEQUENCE [LARGE SCALE GENOMIC DNA]</scope>
    <source>
        <strain evidence="6 7">DSM 21864</strain>
    </source>
</reference>
<feature type="signal peptide" evidence="3">
    <location>
        <begin position="1"/>
        <end position="25"/>
    </location>
</feature>
<evidence type="ECO:0000313" key="6">
    <source>
        <dbReference type="EMBL" id="SHI83069.1"/>
    </source>
</evidence>
<evidence type="ECO:0000256" key="2">
    <source>
        <dbReference type="SAM" id="Coils"/>
    </source>
</evidence>
<evidence type="ECO:0000259" key="4">
    <source>
        <dbReference type="Pfam" id="PF06725"/>
    </source>
</evidence>
<dbReference type="InterPro" id="IPR010611">
    <property type="entry name" value="3D_dom"/>
</dbReference>
<organism evidence="6 7">
    <name type="scientific">Clostridium amylolyticum</name>
    <dbReference type="NCBI Taxonomy" id="1121298"/>
    <lineage>
        <taxon>Bacteria</taxon>
        <taxon>Bacillati</taxon>
        <taxon>Bacillota</taxon>
        <taxon>Clostridia</taxon>
        <taxon>Eubacteriales</taxon>
        <taxon>Clostridiaceae</taxon>
        <taxon>Clostridium</taxon>
    </lineage>
</organism>
<dbReference type="GO" id="GO:0019867">
    <property type="term" value="C:outer membrane"/>
    <property type="evidence" value="ECO:0007669"/>
    <property type="project" value="InterPro"/>
</dbReference>
<evidence type="ECO:0000259" key="5">
    <source>
        <dbReference type="Pfam" id="PF24568"/>
    </source>
</evidence>
<evidence type="ECO:0000256" key="1">
    <source>
        <dbReference type="ARBA" id="ARBA00022729"/>
    </source>
</evidence>
<dbReference type="AlphaFoldDB" id="A0A1M6ECG2"/>
<dbReference type="OrthoDB" id="9798935at2"/>
<dbReference type="Gene3D" id="2.40.40.10">
    <property type="entry name" value="RlpA-like domain"/>
    <property type="match status" value="1"/>
</dbReference>
<feature type="chain" id="PRO_5013064958" evidence="3">
    <location>
        <begin position="26"/>
        <end position="385"/>
    </location>
</feature>
<evidence type="ECO:0000256" key="3">
    <source>
        <dbReference type="SAM" id="SignalP"/>
    </source>
</evidence>
<dbReference type="SUPFAM" id="SSF50685">
    <property type="entry name" value="Barwin-like endoglucanases"/>
    <property type="match status" value="1"/>
</dbReference>
<feature type="domain" description="Peptidoglycan hydrolase PcsB coiled-coil" evidence="5">
    <location>
        <begin position="87"/>
        <end position="158"/>
    </location>
</feature>
<sequence>MKKRIFLWFTLIFFLSNSLMCITNATPEENIKQSTTQIKMLDKQLMDLKETLSALNAEIGELDNKLKQNREEINKTEDKIKEIELEISDIKKSLKTKQVVLDNRVRTIYKSNFYRNSLLIILTSKSFSEAISNAKAANMIISLDNKLISDIKRKNEELLTNVNELNSKKDEYKSLENSMQSSLEALKSKRETQQSTIDKINEERQKASSIIKDNEESLVSHSISIINSSTPSESSIRNAISNLRLLLPQISTPSVRDSVENAISKGTELLSTMNNNSSINFDRGTILAKKTYVMEATAYFDGLITASGLKPVRNPSGLSTVAVDPSVIPLGSKLYIDGYGYAIAADTGSAIKNLKIDLYMNSLAECYTFGRRKVSVSLLAYPNEW</sequence>
<dbReference type="InterPro" id="IPR036908">
    <property type="entry name" value="RlpA-like_sf"/>
</dbReference>
<keyword evidence="1 3" id="KW-0732">Signal</keyword>
<dbReference type="STRING" id="1121298.SAMN05444401_1527"/>
<name>A0A1M6ECG2_9CLOT</name>
<dbReference type="InterPro" id="IPR057309">
    <property type="entry name" value="PcsB_CC"/>
</dbReference>
<feature type="domain" description="3D" evidence="4">
    <location>
        <begin position="319"/>
        <end position="379"/>
    </location>
</feature>
<dbReference type="Gene3D" id="6.10.250.3150">
    <property type="match status" value="1"/>
</dbReference>